<dbReference type="Pfam" id="PF02826">
    <property type="entry name" value="2-Hacid_dh_C"/>
    <property type="match status" value="1"/>
</dbReference>
<evidence type="ECO:0000256" key="1">
    <source>
        <dbReference type="ARBA" id="ARBA00023002"/>
    </source>
</evidence>
<accession>A0A3S4RP58</accession>
<dbReference type="EMBL" id="SAYW01000005">
    <property type="protein sequence ID" value="RWU05571.1"/>
    <property type="molecule type" value="Genomic_DNA"/>
</dbReference>
<reference evidence="13 14" key="1">
    <citation type="submission" date="2018-06" db="EMBL/GenBank/DDBJ databases">
        <title>Pedobacter endophyticus sp. nov., an endophytic bacterium isolated from a leaf of Triticum aestivum.</title>
        <authorList>
            <person name="Zhang L."/>
        </authorList>
    </citation>
    <scope>NUCLEOTIDE SEQUENCE [LARGE SCALE GENOMIC DNA]</scope>
    <source>
        <strain evidence="13 14">CM134L-2</strain>
    </source>
</reference>
<gene>
    <name evidence="13" type="ORF">DPV69_15610</name>
</gene>
<comment type="catalytic activity">
    <reaction evidence="3">
        <text>(R)-glycerate + NAD(+) = 3-hydroxypyruvate + NADH + H(+)</text>
        <dbReference type="Rhea" id="RHEA:17905"/>
        <dbReference type="ChEBI" id="CHEBI:15378"/>
        <dbReference type="ChEBI" id="CHEBI:16659"/>
        <dbReference type="ChEBI" id="CHEBI:17180"/>
        <dbReference type="ChEBI" id="CHEBI:57540"/>
        <dbReference type="ChEBI" id="CHEBI:57945"/>
        <dbReference type="EC" id="1.1.1.81"/>
    </reaction>
</comment>
<dbReference type="GO" id="GO:0051287">
    <property type="term" value="F:NAD binding"/>
    <property type="evidence" value="ECO:0007669"/>
    <property type="project" value="InterPro"/>
</dbReference>
<comment type="catalytic activity">
    <reaction evidence="5">
        <text>glycolate + NADP(+) = glyoxylate + NADPH + H(+)</text>
        <dbReference type="Rhea" id="RHEA:10992"/>
        <dbReference type="ChEBI" id="CHEBI:15378"/>
        <dbReference type="ChEBI" id="CHEBI:29805"/>
        <dbReference type="ChEBI" id="CHEBI:36655"/>
        <dbReference type="ChEBI" id="CHEBI:57783"/>
        <dbReference type="ChEBI" id="CHEBI:58349"/>
        <dbReference type="EC" id="1.1.1.79"/>
    </reaction>
</comment>
<evidence type="ECO:0000313" key="14">
    <source>
        <dbReference type="Proteomes" id="UP000284120"/>
    </source>
</evidence>
<dbReference type="RefSeq" id="WP_113648336.1">
    <property type="nucleotide sequence ID" value="NZ_QMHN01000005.1"/>
</dbReference>
<keyword evidence="1 10" id="KW-0560">Oxidoreductase</keyword>
<dbReference type="FunFam" id="3.40.50.720:FF:000026">
    <property type="entry name" value="Glyoxylate/hydroxypyruvate reductase B"/>
    <property type="match status" value="1"/>
</dbReference>
<dbReference type="PANTHER" id="PTHR10996:SF178">
    <property type="entry name" value="2-HYDROXYACID DEHYDROGENASE YGL185C-RELATED"/>
    <property type="match status" value="1"/>
</dbReference>
<dbReference type="InterPro" id="IPR006139">
    <property type="entry name" value="D-isomer_2_OHA_DH_cat_dom"/>
</dbReference>
<evidence type="ECO:0000259" key="11">
    <source>
        <dbReference type="Pfam" id="PF00389"/>
    </source>
</evidence>
<evidence type="ECO:0000256" key="8">
    <source>
        <dbReference type="ARBA" id="ARBA00066674"/>
    </source>
</evidence>
<dbReference type="InterPro" id="IPR006140">
    <property type="entry name" value="D-isomer_DH_NAD-bd"/>
</dbReference>
<dbReference type="CDD" id="cd05301">
    <property type="entry name" value="GDH"/>
    <property type="match status" value="1"/>
</dbReference>
<feature type="domain" description="D-isomer specific 2-hydroxyacid dehydrogenase NAD-binding" evidence="12">
    <location>
        <begin position="110"/>
        <end position="288"/>
    </location>
</feature>
<comment type="similarity">
    <text evidence="6">Belongs to the D-isomer specific 2-hydroxyacid dehydrogenase family. GhrB subfamily.</text>
</comment>
<comment type="catalytic activity">
    <reaction evidence="4">
        <text>(R)-glycerate + NADP(+) = 3-hydroxypyruvate + NADPH + H(+)</text>
        <dbReference type="Rhea" id="RHEA:18657"/>
        <dbReference type="ChEBI" id="CHEBI:15378"/>
        <dbReference type="ChEBI" id="CHEBI:16659"/>
        <dbReference type="ChEBI" id="CHEBI:17180"/>
        <dbReference type="ChEBI" id="CHEBI:57783"/>
        <dbReference type="ChEBI" id="CHEBI:58349"/>
        <dbReference type="EC" id="1.1.1.81"/>
    </reaction>
</comment>
<evidence type="ECO:0000256" key="7">
    <source>
        <dbReference type="ARBA" id="ARBA00066661"/>
    </source>
</evidence>
<dbReference type="AlphaFoldDB" id="A0A3S4RP58"/>
<feature type="domain" description="D-isomer specific 2-hydroxyacid dehydrogenase catalytic" evidence="11">
    <location>
        <begin position="4"/>
        <end position="320"/>
    </location>
</feature>
<dbReference type="EC" id="1.1.1.79" evidence="7"/>
<comment type="caution">
    <text evidence="13">The sequence shown here is derived from an EMBL/GenBank/DDBJ whole genome shotgun (WGS) entry which is preliminary data.</text>
</comment>
<dbReference type="EC" id="1.1.1.81" evidence="8"/>
<evidence type="ECO:0000256" key="10">
    <source>
        <dbReference type="RuleBase" id="RU003719"/>
    </source>
</evidence>
<keyword evidence="14" id="KW-1185">Reference proteome</keyword>
<dbReference type="PROSITE" id="PS00065">
    <property type="entry name" value="D_2_HYDROXYACID_DH_1"/>
    <property type="match status" value="1"/>
</dbReference>
<name>A0A3S4RP58_9SPHI</name>
<evidence type="ECO:0000256" key="4">
    <source>
        <dbReference type="ARBA" id="ARBA00052239"/>
    </source>
</evidence>
<protein>
    <recommendedName>
        <fullName evidence="9">Glyoxylate/hydroxypyruvate reductase B</fullName>
        <ecNumber evidence="7">1.1.1.79</ecNumber>
        <ecNumber evidence="8">1.1.1.81</ecNumber>
    </recommendedName>
</protein>
<dbReference type="PANTHER" id="PTHR10996">
    <property type="entry name" value="2-HYDROXYACID DEHYDROGENASE-RELATED"/>
    <property type="match status" value="1"/>
</dbReference>
<dbReference type="Gene3D" id="3.40.50.720">
    <property type="entry name" value="NAD(P)-binding Rossmann-like Domain"/>
    <property type="match status" value="2"/>
</dbReference>
<dbReference type="GO" id="GO:0030267">
    <property type="term" value="F:glyoxylate reductase (NADPH) activity"/>
    <property type="evidence" value="ECO:0007669"/>
    <property type="project" value="UniProtKB-EC"/>
</dbReference>
<evidence type="ECO:0000256" key="5">
    <source>
        <dbReference type="ARBA" id="ARBA00052769"/>
    </source>
</evidence>
<evidence type="ECO:0000256" key="3">
    <source>
        <dbReference type="ARBA" id="ARBA00051801"/>
    </source>
</evidence>
<dbReference type="GO" id="GO:0016618">
    <property type="term" value="F:hydroxypyruvate reductase [NAD(P)H] activity"/>
    <property type="evidence" value="ECO:0007669"/>
    <property type="project" value="UniProtKB-EC"/>
</dbReference>
<dbReference type="InterPro" id="IPR050223">
    <property type="entry name" value="D-isomer_2-hydroxyacid_DH"/>
</dbReference>
<organism evidence="13 14">
    <name type="scientific">Pedobacter chitinilyticus</name>
    <dbReference type="NCBI Taxonomy" id="2233776"/>
    <lineage>
        <taxon>Bacteria</taxon>
        <taxon>Pseudomonadati</taxon>
        <taxon>Bacteroidota</taxon>
        <taxon>Sphingobacteriia</taxon>
        <taxon>Sphingobacteriales</taxon>
        <taxon>Sphingobacteriaceae</taxon>
        <taxon>Pedobacter</taxon>
    </lineage>
</organism>
<proteinExistence type="inferred from homology"/>
<evidence type="ECO:0000256" key="6">
    <source>
        <dbReference type="ARBA" id="ARBA00061278"/>
    </source>
</evidence>
<dbReference type="InterPro" id="IPR029752">
    <property type="entry name" value="D-isomer_DH_CS1"/>
</dbReference>
<dbReference type="OrthoDB" id="1522997at2"/>
<dbReference type="SUPFAM" id="SSF51735">
    <property type="entry name" value="NAD(P)-binding Rossmann-fold domains"/>
    <property type="match status" value="1"/>
</dbReference>
<dbReference type="InterPro" id="IPR036291">
    <property type="entry name" value="NAD(P)-bd_dom_sf"/>
</dbReference>
<evidence type="ECO:0000256" key="2">
    <source>
        <dbReference type="ARBA" id="ARBA00023027"/>
    </source>
</evidence>
<sequence>MEKVLVTRRISENALELIRNEGYGLSIYTENKDLTPAELIKMCEGHVGLLSVGPNKIDEHFLSSCKHLKGIALMSVGYDKVDVNAATKHGMPISNTPDVLSEATADTAFLLMLSVARKAFYMHKTIERGEWGFFDPMKNLGQELYGKTLGVLGLGRIGLELAKKAKAAYGMKVIYHNRSKNKNAEELLNATYVSFDDLLKRSDVLSVHVNLTEETKGMFNLTAFEKMKPNAIFINTARGAIHNEKDLMTVLQNKTIWGAGLDVTNPEPMDRNNPLLNMENVCILPHIGSATEETREKMAIMAAQNIIKALKGEQMPQVINPEVYQKGLE</sequence>
<dbReference type="SUPFAM" id="SSF52283">
    <property type="entry name" value="Formate/glycerate dehydrogenase catalytic domain-like"/>
    <property type="match status" value="1"/>
</dbReference>
<evidence type="ECO:0000313" key="13">
    <source>
        <dbReference type="EMBL" id="RWU05571.1"/>
    </source>
</evidence>
<dbReference type="Proteomes" id="UP000284120">
    <property type="component" value="Unassembled WGS sequence"/>
</dbReference>
<dbReference type="Pfam" id="PF00389">
    <property type="entry name" value="2-Hacid_dh"/>
    <property type="match status" value="1"/>
</dbReference>
<dbReference type="GO" id="GO:0005829">
    <property type="term" value="C:cytosol"/>
    <property type="evidence" value="ECO:0007669"/>
    <property type="project" value="TreeGrafter"/>
</dbReference>
<keyword evidence="2" id="KW-0520">NAD</keyword>
<evidence type="ECO:0000256" key="9">
    <source>
        <dbReference type="ARBA" id="ARBA00073362"/>
    </source>
</evidence>
<evidence type="ECO:0000259" key="12">
    <source>
        <dbReference type="Pfam" id="PF02826"/>
    </source>
</evidence>